<evidence type="ECO:0000313" key="3">
    <source>
        <dbReference type="EMBL" id="SPF31629.1"/>
    </source>
</evidence>
<dbReference type="Pfam" id="PF03551">
    <property type="entry name" value="PadR"/>
    <property type="match status" value="1"/>
</dbReference>
<dbReference type="InterPro" id="IPR052509">
    <property type="entry name" value="Metal_resp_DNA-bind_regulator"/>
</dbReference>
<reference evidence="4" key="1">
    <citation type="submission" date="2018-02" db="EMBL/GenBank/DDBJ databases">
        <authorList>
            <person name="Hausmann B."/>
        </authorList>
    </citation>
    <scope>NUCLEOTIDE SEQUENCE [LARGE SCALE GENOMIC DNA]</scope>
    <source>
        <strain evidence="4">Peat soil MAG SbA1</strain>
    </source>
</reference>
<dbReference type="PANTHER" id="PTHR33169">
    <property type="entry name" value="PADR-FAMILY TRANSCRIPTIONAL REGULATOR"/>
    <property type="match status" value="1"/>
</dbReference>
<proteinExistence type="predicted"/>
<dbReference type="EMBL" id="OMOD01000002">
    <property type="protein sequence ID" value="SPF31629.1"/>
    <property type="molecule type" value="Genomic_DNA"/>
</dbReference>
<feature type="domain" description="Transcription regulator PadR N-terminal" evidence="2">
    <location>
        <begin position="35"/>
        <end position="81"/>
    </location>
</feature>
<dbReference type="PANTHER" id="PTHR33169:SF14">
    <property type="entry name" value="TRANSCRIPTIONAL REGULATOR RV3488"/>
    <property type="match status" value="1"/>
</dbReference>
<dbReference type="Gene3D" id="1.10.10.10">
    <property type="entry name" value="Winged helix-like DNA-binding domain superfamily/Winged helix DNA-binding domain"/>
    <property type="match status" value="1"/>
</dbReference>
<protein>
    <submittedName>
        <fullName evidence="3">Transcriptional regulator PadR family protein</fullName>
    </submittedName>
</protein>
<name>A0A2U3JW92_9BACT</name>
<accession>A0A2U3JW92</accession>
<feature type="region of interest" description="Disordered" evidence="1">
    <location>
        <begin position="83"/>
        <end position="102"/>
    </location>
</feature>
<organism evidence="3 4">
    <name type="scientific">Candidatus Sulfotelmatobacter kueseliae</name>
    <dbReference type="NCBI Taxonomy" id="2042962"/>
    <lineage>
        <taxon>Bacteria</taxon>
        <taxon>Pseudomonadati</taxon>
        <taxon>Acidobacteriota</taxon>
        <taxon>Terriglobia</taxon>
        <taxon>Terriglobales</taxon>
        <taxon>Candidatus Korobacteraceae</taxon>
        <taxon>Candidatus Sulfotelmatobacter</taxon>
    </lineage>
</organism>
<dbReference type="AlphaFoldDB" id="A0A2U3JW92"/>
<dbReference type="InterPro" id="IPR036390">
    <property type="entry name" value="WH_DNA-bd_sf"/>
</dbReference>
<dbReference type="InterPro" id="IPR005149">
    <property type="entry name" value="Tscrpt_reg_PadR_N"/>
</dbReference>
<evidence type="ECO:0000313" key="4">
    <source>
        <dbReference type="Proteomes" id="UP000238701"/>
    </source>
</evidence>
<dbReference type="InterPro" id="IPR036388">
    <property type="entry name" value="WH-like_DNA-bd_sf"/>
</dbReference>
<dbReference type="Proteomes" id="UP000238701">
    <property type="component" value="Unassembled WGS sequence"/>
</dbReference>
<sequence>MRPVRTSPQTRLLLASLLAGPAEWRYGYDLSRETGLKSGTLYPILMRLAEKSLLETRWEETAGAGRPPRHMYRLTGLGQRWAREEAHRTHSSRALNPAFGDR</sequence>
<dbReference type="SUPFAM" id="SSF46785">
    <property type="entry name" value="Winged helix' DNA-binding domain"/>
    <property type="match status" value="1"/>
</dbReference>
<evidence type="ECO:0000259" key="2">
    <source>
        <dbReference type="Pfam" id="PF03551"/>
    </source>
</evidence>
<evidence type="ECO:0000256" key="1">
    <source>
        <dbReference type="SAM" id="MobiDB-lite"/>
    </source>
</evidence>
<gene>
    <name evidence="3" type="ORF">SBA1_100085</name>
</gene>